<comment type="caution">
    <text evidence="1">The sequence shown here is derived from an EMBL/GenBank/DDBJ whole genome shotgun (WGS) entry which is preliminary data.</text>
</comment>
<accession>A0AAV9C029</accession>
<evidence type="ECO:0000313" key="2">
    <source>
        <dbReference type="Proteomes" id="UP001180020"/>
    </source>
</evidence>
<dbReference type="AlphaFoldDB" id="A0AAV9C029"/>
<dbReference type="EMBL" id="JAUJYO010000022">
    <property type="protein sequence ID" value="KAK1281994.1"/>
    <property type="molecule type" value="Genomic_DNA"/>
</dbReference>
<evidence type="ECO:0000313" key="1">
    <source>
        <dbReference type="EMBL" id="KAK1281994.1"/>
    </source>
</evidence>
<name>A0AAV9C029_ACOCL</name>
<keyword evidence="2" id="KW-1185">Reference proteome</keyword>
<dbReference type="SUPFAM" id="SSF55021">
    <property type="entry name" value="ACT-like"/>
    <property type="match status" value="1"/>
</dbReference>
<proteinExistence type="predicted"/>
<organism evidence="1 2">
    <name type="scientific">Acorus calamus</name>
    <name type="common">Sweet flag</name>
    <dbReference type="NCBI Taxonomy" id="4465"/>
    <lineage>
        <taxon>Eukaryota</taxon>
        <taxon>Viridiplantae</taxon>
        <taxon>Streptophyta</taxon>
        <taxon>Embryophyta</taxon>
        <taxon>Tracheophyta</taxon>
        <taxon>Spermatophyta</taxon>
        <taxon>Magnoliopsida</taxon>
        <taxon>Liliopsida</taxon>
        <taxon>Acoraceae</taxon>
        <taxon>Acorus</taxon>
    </lineage>
</organism>
<reference evidence="1" key="1">
    <citation type="journal article" date="2023" name="Nat. Commun.">
        <title>Diploid and tetraploid genomes of Acorus and the evolution of monocots.</title>
        <authorList>
            <person name="Ma L."/>
            <person name="Liu K.W."/>
            <person name="Li Z."/>
            <person name="Hsiao Y.Y."/>
            <person name="Qi Y."/>
            <person name="Fu T."/>
            <person name="Tang G.D."/>
            <person name="Zhang D."/>
            <person name="Sun W.H."/>
            <person name="Liu D.K."/>
            <person name="Li Y."/>
            <person name="Chen G.Z."/>
            <person name="Liu X.D."/>
            <person name="Liao X.Y."/>
            <person name="Jiang Y.T."/>
            <person name="Yu X."/>
            <person name="Hao Y."/>
            <person name="Huang J."/>
            <person name="Zhao X.W."/>
            <person name="Ke S."/>
            <person name="Chen Y.Y."/>
            <person name="Wu W.L."/>
            <person name="Hsu J.L."/>
            <person name="Lin Y.F."/>
            <person name="Huang M.D."/>
            <person name="Li C.Y."/>
            <person name="Huang L."/>
            <person name="Wang Z.W."/>
            <person name="Zhao X."/>
            <person name="Zhong W.Y."/>
            <person name="Peng D.H."/>
            <person name="Ahmad S."/>
            <person name="Lan S."/>
            <person name="Zhang J.S."/>
            <person name="Tsai W.C."/>
            <person name="Van de Peer Y."/>
            <person name="Liu Z.J."/>
        </authorList>
    </citation>
    <scope>NUCLEOTIDE SEQUENCE</scope>
    <source>
        <strain evidence="1">CP</strain>
    </source>
</reference>
<gene>
    <name evidence="1" type="ORF">QJS10_CPB22g00329</name>
</gene>
<dbReference type="Proteomes" id="UP001180020">
    <property type="component" value="Unassembled WGS sequence"/>
</dbReference>
<reference evidence="1" key="2">
    <citation type="submission" date="2023-06" db="EMBL/GenBank/DDBJ databases">
        <authorList>
            <person name="Ma L."/>
            <person name="Liu K.-W."/>
            <person name="Li Z."/>
            <person name="Hsiao Y.-Y."/>
            <person name="Qi Y."/>
            <person name="Fu T."/>
            <person name="Tang G."/>
            <person name="Zhang D."/>
            <person name="Sun W.-H."/>
            <person name="Liu D.-K."/>
            <person name="Li Y."/>
            <person name="Chen G.-Z."/>
            <person name="Liu X.-D."/>
            <person name="Liao X.-Y."/>
            <person name="Jiang Y.-T."/>
            <person name="Yu X."/>
            <person name="Hao Y."/>
            <person name="Huang J."/>
            <person name="Zhao X.-W."/>
            <person name="Ke S."/>
            <person name="Chen Y.-Y."/>
            <person name="Wu W.-L."/>
            <person name="Hsu J.-L."/>
            <person name="Lin Y.-F."/>
            <person name="Huang M.-D."/>
            <person name="Li C.-Y."/>
            <person name="Huang L."/>
            <person name="Wang Z.-W."/>
            <person name="Zhao X."/>
            <person name="Zhong W.-Y."/>
            <person name="Peng D.-H."/>
            <person name="Ahmad S."/>
            <person name="Lan S."/>
            <person name="Zhang J.-S."/>
            <person name="Tsai W.-C."/>
            <person name="Van De Peer Y."/>
            <person name="Liu Z.-J."/>
        </authorList>
    </citation>
    <scope>NUCLEOTIDE SEQUENCE</scope>
    <source>
        <strain evidence="1">CP</strain>
        <tissue evidence="1">Leaves</tissue>
    </source>
</reference>
<sequence length="109" mass="12577">MGLGLEQMVDLDRRLRPTSILYRFNRFILSDPPPSNFDSPKDQLLIDFIFVQDKKVKEVMGFLEVFRGKIVTGDPGKIVDVQRTLSKFGIKEIARNGKLFRCRQIDGFV</sequence>
<dbReference type="InterPro" id="IPR045865">
    <property type="entry name" value="ACT-like_dom_sf"/>
</dbReference>
<protein>
    <submittedName>
        <fullName evidence="1">Uncharacterized protein</fullName>
    </submittedName>
</protein>